<gene>
    <name evidence="3" type="ORF">DCE01_06200</name>
</gene>
<feature type="region of interest" description="Disordered" evidence="2">
    <location>
        <begin position="22"/>
        <end position="51"/>
    </location>
</feature>
<sequence>MNIKKIDSQSFDFFLSSQEVTIKPRDQTSSPKKSYDSTFPSKGSSTQESLTMNQKQLKETLKNFNKLIEALNKRLDPLSKELKVEIDQELNLPIFKILDKETKEVLRQIPWEETLKLLKYFREINLSDNIKLEKLKGLLLQKEV</sequence>
<dbReference type="Gene3D" id="3.30.160.170">
    <property type="entry name" value="FlaG-like"/>
    <property type="match status" value="1"/>
</dbReference>
<dbReference type="RefSeq" id="WP_051754484.1">
    <property type="nucleotide sequence ID" value="NZ_DAINLL010000005.1"/>
</dbReference>
<feature type="compositionally biased region" description="Polar residues" evidence="2">
    <location>
        <begin position="27"/>
        <end position="51"/>
    </location>
</feature>
<dbReference type="PANTHER" id="PTHR37166:SF1">
    <property type="entry name" value="PROTEIN FLAG"/>
    <property type="match status" value="1"/>
</dbReference>
<dbReference type="SUPFAM" id="SSF160214">
    <property type="entry name" value="FlaG-like"/>
    <property type="match status" value="1"/>
</dbReference>
<reference evidence="3 4" key="1">
    <citation type="journal article" date="2018" name="Nat. Biotechnol.">
        <title>A standardized bacterial taxonomy based on genome phylogeny substantially revises the tree of life.</title>
        <authorList>
            <person name="Parks D.H."/>
            <person name="Chuvochina M."/>
            <person name="Waite D.W."/>
            <person name="Rinke C."/>
            <person name="Skarshewski A."/>
            <person name="Chaumeil P.A."/>
            <person name="Hugenholtz P."/>
        </authorList>
    </citation>
    <scope>NUCLEOTIDE SEQUENCE [LARGE SCALE GENOMIC DNA]</scope>
    <source>
        <strain evidence="3">UBA12529</strain>
    </source>
</reference>
<accession>A0A101FJN0</accession>
<dbReference type="InterPro" id="IPR035924">
    <property type="entry name" value="FlaG-like_sf"/>
</dbReference>
<dbReference type="Proteomes" id="UP000257240">
    <property type="component" value="Unassembled WGS sequence"/>
</dbReference>
<name>A0A101FJN0_9BACT</name>
<dbReference type="AlphaFoldDB" id="A0A101FJN0"/>
<evidence type="ECO:0000313" key="4">
    <source>
        <dbReference type="Proteomes" id="UP000257240"/>
    </source>
</evidence>
<dbReference type="InterPro" id="IPR005186">
    <property type="entry name" value="FlaG"/>
</dbReference>
<dbReference type="EMBL" id="DLVE01000078">
    <property type="protein sequence ID" value="HAA84354.1"/>
    <property type="molecule type" value="Genomic_DNA"/>
</dbReference>
<evidence type="ECO:0000256" key="2">
    <source>
        <dbReference type="SAM" id="MobiDB-lite"/>
    </source>
</evidence>
<organism evidence="3 4">
    <name type="scientific">Thermodesulfobacterium commune</name>
    <dbReference type="NCBI Taxonomy" id="1741"/>
    <lineage>
        <taxon>Bacteria</taxon>
        <taxon>Pseudomonadati</taxon>
        <taxon>Thermodesulfobacteriota</taxon>
        <taxon>Thermodesulfobacteria</taxon>
        <taxon>Thermodesulfobacteriales</taxon>
        <taxon>Thermodesulfobacteriaceae</taxon>
        <taxon>Thermodesulfobacterium</taxon>
    </lineage>
</organism>
<comment type="caution">
    <text evidence="3">The sequence shown here is derived from an EMBL/GenBank/DDBJ whole genome shotgun (WGS) entry which is preliminary data.</text>
</comment>
<evidence type="ECO:0000256" key="1">
    <source>
        <dbReference type="SAM" id="Coils"/>
    </source>
</evidence>
<keyword evidence="1" id="KW-0175">Coiled coil</keyword>
<protein>
    <recommendedName>
        <fullName evidence="5">Flagellar protein FlaG</fullName>
    </recommendedName>
</protein>
<evidence type="ECO:0008006" key="5">
    <source>
        <dbReference type="Google" id="ProtNLM"/>
    </source>
</evidence>
<dbReference type="Pfam" id="PF03646">
    <property type="entry name" value="FlaG"/>
    <property type="match status" value="1"/>
</dbReference>
<evidence type="ECO:0000313" key="3">
    <source>
        <dbReference type="EMBL" id="HAA84354.1"/>
    </source>
</evidence>
<dbReference type="PANTHER" id="PTHR37166">
    <property type="entry name" value="PROTEIN FLAG"/>
    <property type="match status" value="1"/>
</dbReference>
<proteinExistence type="predicted"/>
<feature type="coiled-coil region" evidence="1">
    <location>
        <begin position="54"/>
        <end position="81"/>
    </location>
</feature>